<gene>
    <name evidence="2" type="ORF">GBAR_LOCUS21458</name>
</gene>
<keyword evidence="3" id="KW-1185">Reference proteome</keyword>
<dbReference type="InterPro" id="IPR000387">
    <property type="entry name" value="Tyr_Pase_dom"/>
</dbReference>
<dbReference type="PROSITE" id="PS50056">
    <property type="entry name" value="TYR_PHOSPHATASE_2"/>
    <property type="match status" value="1"/>
</dbReference>
<reference evidence="2" key="1">
    <citation type="submission" date="2023-03" db="EMBL/GenBank/DDBJ databases">
        <authorList>
            <person name="Steffen K."/>
            <person name="Cardenas P."/>
        </authorList>
    </citation>
    <scope>NUCLEOTIDE SEQUENCE</scope>
</reference>
<dbReference type="AlphaFoldDB" id="A0AA35T039"/>
<evidence type="ECO:0000313" key="2">
    <source>
        <dbReference type="EMBL" id="CAI8038497.1"/>
    </source>
</evidence>
<dbReference type="EMBL" id="CASHTH010002995">
    <property type="protein sequence ID" value="CAI8038497.1"/>
    <property type="molecule type" value="Genomic_DNA"/>
</dbReference>
<accession>A0AA35T039</accession>
<dbReference type="SUPFAM" id="SSF52799">
    <property type="entry name" value="(Phosphotyrosine protein) phosphatases II"/>
    <property type="match status" value="1"/>
</dbReference>
<sequence>MSDSRWLDVPGAYNVRDLGGYLTTDGKTTRWRAFLRADSLHNLSESTKSALIEYGVRTVIDLRRTNETVDTPNALADMDDIRYFHLNMIGDTNPPGYIAPPPDEWTTPELTSNIYRVLLDQRQDVISETLVTLAESKGHTAIYHCAAGTDRTGIISALLLGLAGVPADTIAKDYALSAHGLRRRYLAEGIPESLAGKDFSLEEPPEFLAPPLAMERTLQHLSDKYGGIESYVRHIGLIDAQINDIRNMMRE</sequence>
<dbReference type="Proteomes" id="UP001174909">
    <property type="component" value="Unassembled WGS sequence"/>
</dbReference>
<name>A0AA35T039_GEOBA</name>
<organism evidence="2 3">
    <name type="scientific">Geodia barretti</name>
    <name type="common">Barrett's horny sponge</name>
    <dbReference type="NCBI Taxonomy" id="519541"/>
    <lineage>
        <taxon>Eukaryota</taxon>
        <taxon>Metazoa</taxon>
        <taxon>Porifera</taxon>
        <taxon>Demospongiae</taxon>
        <taxon>Heteroscleromorpha</taxon>
        <taxon>Tetractinellida</taxon>
        <taxon>Astrophorina</taxon>
        <taxon>Geodiidae</taxon>
        <taxon>Geodia</taxon>
    </lineage>
</organism>
<evidence type="ECO:0000259" key="1">
    <source>
        <dbReference type="PROSITE" id="PS50056"/>
    </source>
</evidence>
<evidence type="ECO:0000313" key="3">
    <source>
        <dbReference type="Proteomes" id="UP001174909"/>
    </source>
</evidence>
<protein>
    <submittedName>
        <fullName evidence="2">Tyrosine-protein phosphatase</fullName>
    </submittedName>
</protein>
<dbReference type="InterPro" id="IPR029021">
    <property type="entry name" value="Prot-tyrosine_phosphatase-like"/>
</dbReference>
<dbReference type="GO" id="GO:0004721">
    <property type="term" value="F:phosphoprotein phosphatase activity"/>
    <property type="evidence" value="ECO:0007669"/>
    <property type="project" value="InterPro"/>
</dbReference>
<dbReference type="InterPro" id="IPR026893">
    <property type="entry name" value="Tyr/Ser_Pase_IphP-type"/>
</dbReference>
<feature type="domain" description="Tyrosine specific protein phosphatases" evidence="1">
    <location>
        <begin position="116"/>
        <end position="160"/>
    </location>
</feature>
<dbReference type="Pfam" id="PF13350">
    <property type="entry name" value="Y_phosphatase3"/>
    <property type="match status" value="1"/>
</dbReference>
<dbReference type="PANTHER" id="PTHR31126:SF1">
    <property type="entry name" value="TYROSINE SPECIFIC PROTEIN PHOSPHATASES DOMAIN-CONTAINING PROTEIN"/>
    <property type="match status" value="1"/>
</dbReference>
<proteinExistence type="predicted"/>
<dbReference type="PANTHER" id="PTHR31126">
    <property type="entry name" value="TYROSINE-PROTEIN PHOSPHATASE"/>
    <property type="match status" value="1"/>
</dbReference>
<dbReference type="Gene3D" id="3.90.190.10">
    <property type="entry name" value="Protein tyrosine phosphatase superfamily"/>
    <property type="match status" value="1"/>
</dbReference>
<comment type="caution">
    <text evidence="2">The sequence shown here is derived from an EMBL/GenBank/DDBJ whole genome shotgun (WGS) entry which is preliminary data.</text>
</comment>